<gene>
    <name evidence="2" type="ORF">HPB48_019421</name>
</gene>
<evidence type="ECO:0000313" key="2">
    <source>
        <dbReference type="EMBL" id="KAH9367875.1"/>
    </source>
</evidence>
<feature type="compositionally biased region" description="Basic and acidic residues" evidence="1">
    <location>
        <begin position="133"/>
        <end position="144"/>
    </location>
</feature>
<dbReference type="VEuPathDB" id="VectorBase:HLOH_052648"/>
<dbReference type="AlphaFoldDB" id="A0A9J6FYF1"/>
<feature type="region of interest" description="Disordered" evidence="1">
    <location>
        <begin position="1"/>
        <end position="67"/>
    </location>
</feature>
<name>A0A9J6FYF1_HAELO</name>
<proteinExistence type="predicted"/>
<organism evidence="2 3">
    <name type="scientific">Haemaphysalis longicornis</name>
    <name type="common">Bush tick</name>
    <dbReference type="NCBI Taxonomy" id="44386"/>
    <lineage>
        <taxon>Eukaryota</taxon>
        <taxon>Metazoa</taxon>
        <taxon>Ecdysozoa</taxon>
        <taxon>Arthropoda</taxon>
        <taxon>Chelicerata</taxon>
        <taxon>Arachnida</taxon>
        <taxon>Acari</taxon>
        <taxon>Parasitiformes</taxon>
        <taxon>Ixodida</taxon>
        <taxon>Ixodoidea</taxon>
        <taxon>Ixodidae</taxon>
        <taxon>Haemaphysalinae</taxon>
        <taxon>Haemaphysalis</taxon>
    </lineage>
</organism>
<feature type="compositionally biased region" description="Basic and acidic residues" evidence="1">
    <location>
        <begin position="162"/>
        <end position="173"/>
    </location>
</feature>
<feature type="compositionally biased region" description="Basic and acidic residues" evidence="1">
    <location>
        <begin position="41"/>
        <end position="55"/>
    </location>
</feature>
<evidence type="ECO:0000313" key="3">
    <source>
        <dbReference type="Proteomes" id="UP000821853"/>
    </source>
</evidence>
<feature type="compositionally biased region" description="Basic residues" evidence="1">
    <location>
        <begin position="29"/>
        <end position="40"/>
    </location>
</feature>
<dbReference type="EMBL" id="JABSTR010000004">
    <property type="protein sequence ID" value="KAH9367875.1"/>
    <property type="molecule type" value="Genomic_DNA"/>
</dbReference>
<protein>
    <submittedName>
        <fullName evidence="2">Uncharacterized protein</fullName>
    </submittedName>
</protein>
<evidence type="ECO:0000256" key="1">
    <source>
        <dbReference type="SAM" id="MobiDB-lite"/>
    </source>
</evidence>
<reference evidence="2 3" key="1">
    <citation type="journal article" date="2020" name="Cell">
        <title>Large-Scale Comparative Analyses of Tick Genomes Elucidate Their Genetic Diversity and Vector Capacities.</title>
        <authorList>
            <consortium name="Tick Genome and Microbiome Consortium (TIGMIC)"/>
            <person name="Jia N."/>
            <person name="Wang J."/>
            <person name="Shi W."/>
            <person name="Du L."/>
            <person name="Sun Y."/>
            <person name="Zhan W."/>
            <person name="Jiang J.F."/>
            <person name="Wang Q."/>
            <person name="Zhang B."/>
            <person name="Ji P."/>
            <person name="Bell-Sakyi L."/>
            <person name="Cui X.M."/>
            <person name="Yuan T.T."/>
            <person name="Jiang B.G."/>
            <person name="Yang W.F."/>
            <person name="Lam T.T."/>
            <person name="Chang Q.C."/>
            <person name="Ding S.J."/>
            <person name="Wang X.J."/>
            <person name="Zhu J.G."/>
            <person name="Ruan X.D."/>
            <person name="Zhao L."/>
            <person name="Wei J.T."/>
            <person name="Ye R.Z."/>
            <person name="Que T.C."/>
            <person name="Du C.H."/>
            <person name="Zhou Y.H."/>
            <person name="Cheng J.X."/>
            <person name="Dai P.F."/>
            <person name="Guo W.B."/>
            <person name="Han X.H."/>
            <person name="Huang E.J."/>
            <person name="Li L.F."/>
            <person name="Wei W."/>
            <person name="Gao Y.C."/>
            <person name="Liu J.Z."/>
            <person name="Shao H.Z."/>
            <person name="Wang X."/>
            <person name="Wang C.C."/>
            <person name="Yang T.C."/>
            <person name="Huo Q.B."/>
            <person name="Li W."/>
            <person name="Chen H.Y."/>
            <person name="Chen S.E."/>
            <person name="Zhou L.G."/>
            <person name="Ni X.B."/>
            <person name="Tian J.H."/>
            <person name="Sheng Y."/>
            <person name="Liu T."/>
            <person name="Pan Y.S."/>
            <person name="Xia L.Y."/>
            <person name="Li J."/>
            <person name="Zhao F."/>
            <person name="Cao W.C."/>
        </authorList>
    </citation>
    <scope>NUCLEOTIDE SEQUENCE [LARGE SCALE GENOMIC DNA]</scope>
    <source>
        <strain evidence="2">HaeL-2018</strain>
    </source>
</reference>
<feature type="region of interest" description="Disordered" evidence="1">
    <location>
        <begin position="133"/>
        <end position="173"/>
    </location>
</feature>
<comment type="caution">
    <text evidence="2">The sequence shown here is derived from an EMBL/GenBank/DDBJ whole genome shotgun (WGS) entry which is preliminary data.</text>
</comment>
<feature type="compositionally biased region" description="Low complexity" evidence="1">
    <location>
        <begin position="8"/>
        <end position="18"/>
    </location>
</feature>
<accession>A0A9J6FYF1</accession>
<keyword evidence="3" id="KW-1185">Reference proteome</keyword>
<sequence length="205" mass="22546">MVPGPHGQRGTRSQPQRGRGQGGEGANRTPRRPARRVKPRAAKENNSARDNDNNTKTRGWKNRSPLRLQRMEESWNGTGSNVNATLRAHPDLIRQEAALLRQLQVGATWTPVWAVHVTPERFIYGPVRGVRGREGDHDPHDVGVQRRGSGNKHTTAPSRACGARDRQKRTESRRAVCAGGDHTPAVAAGTPLLARESHRDLLAGK</sequence>
<dbReference type="Proteomes" id="UP000821853">
    <property type="component" value="Chromosome 2"/>
</dbReference>